<dbReference type="InterPro" id="IPR013325">
    <property type="entry name" value="RNA_pol_sigma_r2"/>
</dbReference>
<comment type="similarity">
    <text evidence="1">Belongs to the sigma-70 factor family. ECF subfamily.</text>
</comment>
<proteinExistence type="inferred from homology"/>
<dbReference type="Gene3D" id="1.10.10.10">
    <property type="entry name" value="Winged helix-like DNA-binding domain superfamily/Winged helix DNA-binding domain"/>
    <property type="match status" value="1"/>
</dbReference>
<evidence type="ECO:0000256" key="1">
    <source>
        <dbReference type="ARBA" id="ARBA00010641"/>
    </source>
</evidence>
<dbReference type="CDD" id="cd06171">
    <property type="entry name" value="Sigma70_r4"/>
    <property type="match status" value="1"/>
</dbReference>
<evidence type="ECO:0000313" key="8">
    <source>
        <dbReference type="EMBL" id="PRY69555.1"/>
    </source>
</evidence>
<dbReference type="EMBL" id="PVTL01000002">
    <property type="protein sequence ID" value="PRY69555.1"/>
    <property type="molecule type" value="Genomic_DNA"/>
</dbReference>
<dbReference type="OrthoDB" id="3688906at2"/>
<dbReference type="SUPFAM" id="SSF88659">
    <property type="entry name" value="Sigma3 and sigma4 domains of RNA polymerase sigma factors"/>
    <property type="match status" value="1"/>
</dbReference>
<dbReference type="AlphaFoldDB" id="A0A2T0VHA0"/>
<dbReference type="InterPro" id="IPR007627">
    <property type="entry name" value="RNA_pol_sigma70_r2"/>
</dbReference>
<evidence type="ECO:0000259" key="6">
    <source>
        <dbReference type="Pfam" id="PF04542"/>
    </source>
</evidence>
<dbReference type="InterPro" id="IPR013324">
    <property type="entry name" value="RNA_pol_sigma_r3/r4-like"/>
</dbReference>
<keyword evidence="4" id="KW-0238">DNA-binding</keyword>
<feature type="domain" description="RNA polymerase sigma-70 region 2" evidence="6">
    <location>
        <begin position="20"/>
        <end position="86"/>
    </location>
</feature>
<dbReference type="SUPFAM" id="SSF88946">
    <property type="entry name" value="Sigma2 domain of RNA polymerase sigma factors"/>
    <property type="match status" value="1"/>
</dbReference>
<dbReference type="Gene3D" id="1.10.1740.10">
    <property type="match status" value="1"/>
</dbReference>
<evidence type="ECO:0000259" key="7">
    <source>
        <dbReference type="Pfam" id="PF08281"/>
    </source>
</evidence>
<dbReference type="InterPro" id="IPR014284">
    <property type="entry name" value="RNA_pol_sigma-70_dom"/>
</dbReference>
<dbReference type="NCBIfam" id="TIGR02937">
    <property type="entry name" value="sigma70-ECF"/>
    <property type="match status" value="1"/>
</dbReference>
<dbReference type="PANTHER" id="PTHR43133:SF50">
    <property type="entry name" value="ECF RNA POLYMERASE SIGMA FACTOR SIGM"/>
    <property type="match status" value="1"/>
</dbReference>
<dbReference type="InterPro" id="IPR039425">
    <property type="entry name" value="RNA_pol_sigma-70-like"/>
</dbReference>
<keyword evidence="3" id="KW-0731">Sigma factor</keyword>
<evidence type="ECO:0000256" key="2">
    <source>
        <dbReference type="ARBA" id="ARBA00023015"/>
    </source>
</evidence>
<dbReference type="PANTHER" id="PTHR43133">
    <property type="entry name" value="RNA POLYMERASE ECF-TYPE SIGMA FACTO"/>
    <property type="match status" value="1"/>
</dbReference>
<protein>
    <submittedName>
        <fullName evidence="8">RNA polymerase sigma factor (Sigma-70 family)</fullName>
    </submittedName>
</protein>
<keyword evidence="9" id="KW-1185">Reference proteome</keyword>
<sequence length="186" mass="20893">MSSTAAASAPRWEQVVERLVAERGDALIRYAYFVSGNQEDASDLVQDALVKTFGRLRNGFTVASAEAYVRRSILNAYVDQGRRTTRWRRIAHLQVTPEAEDSASESTDSRIDLHEELQKLTPRERACLVLRYYDDLKIDDIAETLQLSPGTVKRYLSDGLSKMATRLSTGLSPEHPTLTRGAENVY</sequence>
<reference evidence="8 9" key="1">
    <citation type="submission" date="2018-03" db="EMBL/GenBank/DDBJ databases">
        <title>Genomic Encyclopedia of Type Strains, Phase III (KMG-III): the genomes of soil and plant-associated and newly described type strains.</title>
        <authorList>
            <person name="Whitman W."/>
        </authorList>
    </citation>
    <scope>NUCLEOTIDE SEQUENCE [LARGE SCALE GENOMIC DNA]</scope>
    <source>
        <strain evidence="8 9">CGMCC 1.12484</strain>
    </source>
</reference>
<evidence type="ECO:0000256" key="5">
    <source>
        <dbReference type="ARBA" id="ARBA00023163"/>
    </source>
</evidence>
<dbReference type="InterPro" id="IPR013249">
    <property type="entry name" value="RNA_pol_sigma70_r4_t2"/>
</dbReference>
<feature type="domain" description="RNA polymerase sigma factor 70 region 4 type 2" evidence="7">
    <location>
        <begin position="112"/>
        <end position="163"/>
    </location>
</feature>
<dbReference type="Proteomes" id="UP000237983">
    <property type="component" value="Unassembled WGS sequence"/>
</dbReference>
<comment type="caution">
    <text evidence="8">The sequence shown here is derived from an EMBL/GenBank/DDBJ whole genome shotgun (WGS) entry which is preliminary data.</text>
</comment>
<organism evidence="8 9">
    <name type="scientific">Glaciihabitans tibetensis</name>
    <dbReference type="NCBI Taxonomy" id="1266600"/>
    <lineage>
        <taxon>Bacteria</taxon>
        <taxon>Bacillati</taxon>
        <taxon>Actinomycetota</taxon>
        <taxon>Actinomycetes</taxon>
        <taxon>Micrococcales</taxon>
        <taxon>Microbacteriaceae</taxon>
        <taxon>Glaciihabitans</taxon>
    </lineage>
</organism>
<accession>A0A2T0VHA0</accession>
<dbReference type="Pfam" id="PF04542">
    <property type="entry name" value="Sigma70_r2"/>
    <property type="match status" value="1"/>
</dbReference>
<evidence type="ECO:0000256" key="3">
    <source>
        <dbReference type="ARBA" id="ARBA00023082"/>
    </source>
</evidence>
<dbReference type="RefSeq" id="WP_106210429.1">
    <property type="nucleotide sequence ID" value="NZ_PVTL01000002.1"/>
</dbReference>
<keyword evidence="5" id="KW-0804">Transcription</keyword>
<evidence type="ECO:0000256" key="4">
    <source>
        <dbReference type="ARBA" id="ARBA00023125"/>
    </source>
</evidence>
<dbReference type="GO" id="GO:0016987">
    <property type="term" value="F:sigma factor activity"/>
    <property type="evidence" value="ECO:0007669"/>
    <property type="project" value="UniProtKB-KW"/>
</dbReference>
<keyword evidence="2" id="KW-0805">Transcription regulation</keyword>
<dbReference type="GO" id="GO:0006352">
    <property type="term" value="P:DNA-templated transcription initiation"/>
    <property type="evidence" value="ECO:0007669"/>
    <property type="project" value="InterPro"/>
</dbReference>
<name>A0A2T0VHA0_9MICO</name>
<dbReference type="Pfam" id="PF08281">
    <property type="entry name" value="Sigma70_r4_2"/>
    <property type="match status" value="1"/>
</dbReference>
<dbReference type="InterPro" id="IPR036388">
    <property type="entry name" value="WH-like_DNA-bd_sf"/>
</dbReference>
<gene>
    <name evidence="8" type="ORF">B0I08_102231</name>
</gene>
<evidence type="ECO:0000313" key="9">
    <source>
        <dbReference type="Proteomes" id="UP000237983"/>
    </source>
</evidence>
<dbReference type="GO" id="GO:0003677">
    <property type="term" value="F:DNA binding"/>
    <property type="evidence" value="ECO:0007669"/>
    <property type="project" value="UniProtKB-KW"/>
</dbReference>